<evidence type="ECO:0000313" key="3">
    <source>
        <dbReference type="Proteomes" id="UP000567922"/>
    </source>
</evidence>
<sequence>MVLPPIHFQPPLVNPARHTLYDLPGLHPAGEPSRHQGGVEIDPINCPGSTGTWPTDPCEVEPTGEKTGDRGDYTEFPPVTAWGADECGLESSEERALQNLRLREPQVVTQHFIDLLEDPEPGSETAATDLGAHLPATAIGLLEEALGWGWGGTGGVILAPRRLAALLAAEGLIMPGPSNTITTVLGTRVVFGPDTTGVVYATGPVHVWRDEVMTQQARALTGNRVLWIAERTIVVGHECTAVKATIA</sequence>
<protein>
    <submittedName>
        <fullName evidence="2">Uncharacterized protein</fullName>
    </submittedName>
</protein>
<comment type="caution">
    <text evidence="2">The sequence shown here is derived from an EMBL/GenBank/DDBJ whole genome shotgun (WGS) entry which is preliminary data.</text>
</comment>
<keyword evidence="3" id="KW-1185">Reference proteome</keyword>
<reference evidence="2 3" key="1">
    <citation type="submission" date="2020-08" db="EMBL/GenBank/DDBJ databases">
        <title>Sequencing the genomes of 1000 actinobacteria strains.</title>
        <authorList>
            <person name="Klenk H.-P."/>
        </authorList>
    </citation>
    <scope>NUCLEOTIDE SEQUENCE [LARGE SCALE GENOMIC DNA]</scope>
    <source>
        <strain evidence="2 3">DSM 45258</strain>
    </source>
</reference>
<evidence type="ECO:0000256" key="1">
    <source>
        <dbReference type="SAM" id="MobiDB-lite"/>
    </source>
</evidence>
<name>A0A839RTC7_9ACTN</name>
<gene>
    <name evidence="2" type="ORF">FHU29_004620</name>
</gene>
<accession>A0A839RTC7</accession>
<feature type="region of interest" description="Disordered" evidence="1">
    <location>
        <begin position="49"/>
        <end position="76"/>
    </location>
</feature>
<feature type="compositionally biased region" description="Basic and acidic residues" evidence="1">
    <location>
        <begin position="63"/>
        <end position="73"/>
    </location>
</feature>
<evidence type="ECO:0000313" key="2">
    <source>
        <dbReference type="EMBL" id="MBB3040125.1"/>
    </source>
</evidence>
<proteinExistence type="predicted"/>
<dbReference type="RefSeq" id="WP_064442271.1">
    <property type="nucleotide sequence ID" value="NZ_BDDI01000022.1"/>
</dbReference>
<dbReference type="OrthoDB" id="4556179at2"/>
<organism evidence="2 3">
    <name type="scientific">Hoyosella altamirensis</name>
    <dbReference type="NCBI Taxonomy" id="616997"/>
    <lineage>
        <taxon>Bacteria</taxon>
        <taxon>Bacillati</taxon>
        <taxon>Actinomycetota</taxon>
        <taxon>Actinomycetes</taxon>
        <taxon>Mycobacteriales</taxon>
        <taxon>Hoyosellaceae</taxon>
        <taxon>Hoyosella</taxon>
    </lineage>
</organism>
<dbReference type="AlphaFoldDB" id="A0A839RTC7"/>
<dbReference type="EMBL" id="JACHWS010000007">
    <property type="protein sequence ID" value="MBB3040125.1"/>
    <property type="molecule type" value="Genomic_DNA"/>
</dbReference>
<dbReference type="Proteomes" id="UP000567922">
    <property type="component" value="Unassembled WGS sequence"/>
</dbReference>